<feature type="transmembrane region" description="Helical" evidence="9">
    <location>
        <begin position="44"/>
        <end position="64"/>
    </location>
</feature>
<dbReference type="PANTHER" id="PTHR37324">
    <property type="entry name" value="PTS SYSTEM GALACTITOL-SPECIFIC EIIC COMPONENT"/>
    <property type="match status" value="1"/>
</dbReference>
<evidence type="ECO:0000256" key="4">
    <source>
        <dbReference type="ARBA" id="ARBA00022597"/>
    </source>
</evidence>
<dbReference type="Pfam" id="PF03611">
    <property type="entry name" value="EIIC-GAT"/>
    <property type="match status" value="1"/>
</dbReference>
<feature type="transmembrane region" description="Helical" evidence="9">
    <location>
        <begin position="129"/>
        <end position="162"/>
    </location>
</feature>
<evidence type="ECO:0000256" key="3">
    <source>
        <dbReference type="ARBA" id="ARBA00022475"/>
    </source>
</evidence>
<feature type="transmembrane region" description="Helical" evidence="9">
    <location>
        <begin position="308"/>
        <end position="333"/>
    </location>
</feature>
<proteinExistence type="predicted"/>
<keyword evidence="2" id="KW-0813">Transport</keyword>
<evidence type="ECO:0000256" key="1">
    <source>
        <dbReference type="ARBA" id="ARBA00004651"/>
    </source>
</evidence>
<name>A0ABU5EGU6_9PROT</name>
<feature type="transmembrane region" description="Helical" evidence="9">
    <location>
        <begin position="84"/>
        <end position="117"/>
    </location>
</feature>
<comment type="subcellular location">
    <subcellularLocation>
        <location evidence="1">Cell membrane</location>
        <topology evidence="1">Multi-pass membrane protein</topology>
    </subcellularLocation>
</comment>
<evidence type="ECO:0000313" key="12">
    <source>
        <dbReference type="Proteomes" id="UP001279642"/>
    </source>
</evidence>
<dbReference type="PIRSF" id="PIRSF006304">
    <property type="entry name" value="GatC"/>
    <property type="match status" value="1"/>
</dbReference>
<organism evidence="11 12">
    <name type="scientific">Dongia soli</name>
    <dbReference type="NCBI Taxonomy" id="600628"/>
    <lineage>
        <taxon>Bacteria</taxon>
        <taxon>Pseudomonadati</taxon>
        <taxon>Pseudomonadota</taxon>
        <taxon>Alphaproteobacteria</taxon>
        <taxon>Rhodospirillales</taxon>
        <taxon>Dongiaceae</taxon>
        <taxon>Dongia</taxon>
    </lineage>
</organism>
<dbReference type="PANTHER" id="PTHR37324:SF2">
    <property type="entry name" value="PTS SYSTEM GALACTITOL-SPECIFIC EIIC COMPONENT"/>
    <property type="match status" value="1"/>
</dbReference>
<dbReference type="InterPro" id="IPR013853">
    <property type="entry name" value="EIIC-GAT"/>
</dbReference>
<feature type="domain" description="PTS EIIC type-2" evidence="10">
    <location>
        <begin position="9"/>
        <end position="453"/>
    </location>
</feature>
<evidence type="ECO:0000256" key="2">
    <source>
        <dbReference type="ARBA" id="ARBA00022448"/>
    </source>
</evidence>
<feature type="transmembrane region" description="Helical" evidence="9">
    <location>
        <begin position="182"/>
        <end position="201"/>
    </location>
</feature>
<keyword evidence="8 9" id="KW-0472">Membrane</keyword>
<evidence type="ECO:0000259" key="10">
    <source>
        <dbReference type="PROSITE" id="PS51104"/>
    </source>
</evidence>
<keyword evidence="3" id="KW-1003">Cell membrane</keyword>
<feature type="transmembrane region" description="Helical" evidence="9">
    <location>
        <begin position="423"/>
        <end position="446"/>
    </location>
</feature>
<keyword evidence="4" id="KW-0762">Sugar transport</keyword>
<evidence type="ECO:0000256" key="9">
    <source>
        <dbReference type="SAM" id="Phobius"/>
    </source>
</evidence>
<keyword evidence="12" id="KW-1185">Reference proteome</keyword>
<dbReference type="InterPro" id="IPR013014">
    <property type="entry name" value="PTS_EIIC_2"/>
</dbReference>
<dbReference type="Proteomes" id="UP001279642">
    <property type="component" value="Unassembled WGS sequence"/>
</dbReference>
<comment type="caution">
    <text evidence="11">The sequence shown here is derived from an EMBL/GenBank/DDBJ whole genome shotgun (WGS) entry which is preliminary data.</text>
</comment>
<sequence>MDTILTDIKGVIDGLGSTVLLPVFIFIFAIILGAKPGRAFRAGITIGVAFIGINLVIGLMWTSLSDVAQAIVKNTGITRDVVDVGWPSAAAIAFGSSVGLWIIPVGIIVNLVLLLARLTRTLNVDVWNFWHFAFVGSLVVAATNSLVYGLIAAAIVVALTLLFADWTAKGVQRFYEVPGVSVPHLASAQIVPIAIVLNWIIDRIPGINKINIDNNTIQRRLGVFGEPVILGLIIGLVLGAIAYYNVPDRGTMITNVLKTAMNLAAVMLLLPRMVKILMEGLIPVSEAARTFVQKRAGDREILIGLDSAILIGHPAAISSSLILVPIAILLSVILPGSRVILFADLAVIPFVVAMTAPIVKGNVFRMVIIGTVTLAIGFYVATALAPLFTNAAVSAGFKLPENAAQITSIVDGFLWVPYVMVELVQNLAAIGLAVAAILVAIGYWLYRRSATNWELKAGAEEEAAA</sequence>
<feature type="transmembrane region" description="Helical" evidence="9">
    <location>
        <begin position="366"/>
        <end position="388"/>
    </location>
</feature>
<keyword evidence="7 9" id="KW-1133">Transmembrane helix</keyword>
<evidence type="ECO:0000256" key="7">
    <source>
        <dbReference type="ARBA" id="ARBA00022989"/>
    </source>
</evidence>
<dbReference type="EMBL" id="JAXCLW010000008">
    <property type="protein sequence ID" value="MDY0885244.1"/>
    <property type="molecule type" value="Genomic_DNA"/>
</dbReference>
<evidence type="ECO:0000256" key="5">
    <source>
        <dbReference type="ARBA" id="ARBA00022683"/>
    </source>
</evidence>
<accession>A0ABU5EGU6</accession>
<dbReference type="InterPro" id="IPR004703">
    <property type="entry name" value="PTS_sugar-sp_permease"/>
</dbReference>
<gene>
    <name evidence="11" type="ORF">SMD27_20550</name>
</gene>
<feature type="transmembrane region" description="Helical" evidence="9">
    <location>
        <begin position="339"/>
        <end position="359"/>
    </location>
</feature>
<evidence type="ECO:0000313" key="11">
    <source>
        <dbReference type="EMBL" id="MDY0885244.1"/>
    </source>
</evidence>
<reference evidence="11 12" key="1">
    <citation type="journal article" date="2016" name="Antonie Van Leeuwenhoek">
        <title>Dongia soli sp. nov., isolated from soil from Dokdo, Korea.</title>
        <authorList>
            <person name="Kim D.U."/>
            <person name="Lee H."/>
            <person name="Kim H."/>
            <person name="Kim S.G."/>
            <person name="Ka J.O."/>
        </authorList>
    </citation>
    <scope>NUCLEOTIDE SEQUENCE [LARGE SCALE GENOMIC DNA]</scope>
    <source>
        <strain evidence="11 12">D78</strain>
    </source>
</reference>
<dbReference type="PROSITE" id="PS51104">
    <property type="entry name" value="PTS_EIIC_TYPE_2"/>
    <property type="match status" value="1"/>
</dbReference>
<keyword evidence="5" id="KW-0598">Phosphotransferase system</keyword>
<evidence type="ECO:0000256" key="8">
    <source>
        <dbReference type="ARBA" id="ARBA00023136"/>
    </source>
</evidence>
<protein>
    <submittedName>
        <fullName evidence="11">PTS transporter subunit IIC</fullName>
    </submittedName>
</protein>
<dbReference type="RefSeq" id="WP_320510318.1">
    <property type="nucleotide sequence ID" value="NZ_JAXCLW010000008.1"/>
</dbReference>
<feature type="transmembrane region" description="Helical" evidence="9">
    <location>
        <begin position="221"/>
        <end position="246"/>
    </location>
</feature>
<keyword evidence="6 9" id="KW-0812">Transmembrane</keyword>
<feature type="transmembrane region" description="Helical" evidence="9">
    <location>
        <begin position="12"/>
        <end position="32"/>
    </location>
</feature>
<evidence type="ECO:0000256" key="6">
    <source>
        <dbReference type="ARBA" id="ARBA00022692"/>
    </source>
</evidence>